<dbReference type="RefSeq" id="WP_269478621.1">
    <property type="nucleotide sequence ID" value="NZ_JAOSHN010000006.1"/>
</dbReference>
<dbReference type="Gene3D" id="3.40.50.300">
    <property type="entry name" value="P-loop containing nucleotide triphosphate hydrolases"/>
    <property type="match status" value="1"/>
</dbReference>
<sequence length="574" mass="66548">MTTLYTPDSSHLLRYIGEIELGKIIVGQELYLQLCNLKEDFHNDEYIYNTDGANIRMNFMENCVRLTKSPFYNKPMVLMLWQKALIECFYSFKLAKESMDRGMWIDRFKKLLLLIARKNTKSETSSALALSEFVCGNEGSDIVASSNDDAQASIVFDAIDTMRQLIDPDDLDSKRNQRFILNKNSNTKIFKLSDRTKNKEGRNIDFAIVDETHEMKENIIGKSIEQSQSLKDNPKFINITTEGFVEDGYLDQELEKARRVIFKEDDGPAAKRLLPWLYTQDSEEEVWQDRSSWVKSNPTLGIVKKWGYLDEQIDVARSSKADRIFVLSKDFNIKQASVESWLNTEDYMYESVFDLEEFRGSFALAGVDMSETNDLTALTLLMMKPDDSTKYLYTMYFMPEAKLKDGNNDKNAGAKYKEWANDRLITVHEGNDIDLSFVADYIYQVFADYNIRLYKVGYDQRFSRAFINRMRDYGWEKKSEDYDGDLVLVLQNAETLDNAMKLLESDLRTQNANYNENPVCRWCFGNTAIKVNDKGQGLAIKKTPQGRIDGSVSKIIAYEMFRRYRTEFKELIGK</sequence>
<feature type="domain" description="Terminase large subunit-like ATPase" evidence="1">
    <location>
        <begin position="101"/>
        <end position="258"/>
    </location>
</feature>
<evidence type="ECO:0000259" key="2">
    <source>
        <dbReference type="Pfam" id="PF20441"/>
    </source>
</evidence>
<organism evidence="3 4">
    <name type="scientific">Hominibacterium faecale</name>
    <dbReference type="NCBI Taxonomy" id="2839743"/>
    <lineage>
        <taxon>Bacteria</taxon>
        <taxon>Bacillati</taxon>
        <taxon>Bacillota</taxon>
        <taxon>Clostridia</taxon>
        <taxon>Peptostreptococcales</taxon>
        <taxon>Anaerovoracaceae</taxon>
        <taxon>Hominibacterium</taxon>
    </lineage>
</organism>
<evidence type="ECO:0000313" key="4">
    <source>
        <dbReference type="Proteomes" id="UP001065549"/>
    </source>
</evidence>
<dbReference type="InterPro" id="IPR027417">
    <property type="entry name" value="P-loop_NTPase"/>
</dbReference>
<dbReference type="PANTHER" id="PTHR41287:SF1">
    <property type="entry name" value="PROTEIN YMFN"/>
    <property type="match status" value="1"/>
</dbReference>
<dbReference type="Proteomes" id="UP001065549">
    <property type="component" value="Unassembled WGS sequence"/>
</dbReference>
<dbReference type="PANTHER" id="PTHR41287">
    <property type="match status" value="1"/>
</dbReference>
<dbReference type="InterPro" id="IPR046461">
    <property type="entry name" value="TerL_ATPase"/>
</dbReference>
<dbReference type="Pfam" id="PF20441">
    <property type="entry name" value="TerL_nuclease"/>
    <property type="match status" value="1"/>
</dbReference>
<name>A0A9J6QQZ0_9FIRM</name>
<gene>
    <name evidence="3" type="ORF">OBO34_15345</name>
</gene>
<dbReference type="InterPro" id="IPR046462">
    <property type="entry name" value="TerL_nuclease"/>
</dbReference>
<dbReference type="EMBL" id="JAOSHN010000006">
    <property type="protein sequence ID" value="MCU7379720.1"/>
    <property type="molecule type" value="Genomic_DNA"/>
</dbReference>
<feature type="domain" description="Terminase large subunit-like endonuclease" evidence="2">
    <location>
        <begin position="276"/>
        <end position="562"/>
    </location>
</feature>
<comment type="caution">
    <text evidence="3">The sequence shown here is derived from an EMBL/GenBank/DDBJ whole genome shotgun (WGS) entry which is preliminary data.</text>
</comment>
<evidence type="ECO:0000313" key="3">
    <source>
        <dbReference type="EMBL" id="MCU7379720.1"/>
    </source>
</evidence>
<evidence type="ECO:0000259" key="1">
    <source>
        <dbReference type="Pfam" id="PF03354"/>
    </source>
</evidence>
<accession>A0A9J6QQZ0</accession>
<reference evidence="3" key="1">
    <citation type="submission" date="2022-09" db="EMBL/GenBank/DDBJ databases">
        <title>Culturomic study of gut microbiota in children with autism spectrum disorder.</title>
        <authorList>
            <person name="Efimov B.A."/>
            <person name="Chaplin A.V."/>
            <person name="Sokolova S.R."/>
            <person name="Pikina A.P."/>
            <person name="Korzhanova M."/>
            <person name="Belova V."/>
            <person name="Korostin D."/>
        </authorList>
    </citation>
    <scope>NUCLEOTIDE SEQUENCE</scope>
    <source>
        <strain evidence="3">ASD5510</strain>
    </source>
</reference>
<proteinExistence type="predicted"/>
<dbReference type="Pfam" id="PF03354">
    <property type="entry name" value="TerL_ATPase"/>
    <property type="match status" value="1"/>
</dbReference>
<dbReference type="AlphaFoldDB" id="A0A9J6QQZ0"/>
<dbReference type="InterPro" id="IPR005021">
    <property type="entry name" value="Terminase_largesu-like"/>
</dbReference>
<protein>
    <submittedName>
        <fullName evidence="3">Terminase large subunit</fullName>
    </submittedName>
</protein>
<dbReference type="GO" id="GO:0004519">
    <property type="term" value="F:endonuclease activity"/>
    <property type="evidence" value="ECO:0007669"/>
    <property type="project" value="InterPro"/>
</dbReference>
<keyword evidence="4" id="KW-1185">Reference proteome</keyword>